<feature type="transmembrane region" description="Helical" evidence="7">
    <location>
        <begin position="336"/>
        <end position="354"/>
    </location>
</feature>
<dbReference type="Pfam" id="PF16913">
    <property type="entry name" value="PUNUT"/>
    <property type="match status" value="1"/>
</dbReference>
<keyword evidence="6 7" id="KW-0472">Membrane</keyword>
<dbReference type="GO" id="GO:0016020">
    <property type="term" value="C:membrane"/>
    <property type="evidence" value="ECO:0007669"/>
    <property type="project" value="UniProtKB-SubCell"/>
</dbReference>
<gene>
    <name evidence="8" type="ORF">H6P81_005903</name>
</gene>
<feature type="transmembrane region" description="Helical" evidence="7">
    <location>
        <begin position="69"/>
        <end position="92"/>
    </location>
</feature>
<feature type="transmembrane region" description="Helical" evidence="7">
    <location>
        <begin position="206"/>
        <end position="227"/>
    </location>
</feature>
<feature type="transmembrane region" description="Helical" evidence="7">
    <location>
        <begin position="143"/>
        <end position="162"/>
    </location>
</feature>
<dbReference type="GO" id="GO:0015211">
    <property type="term" value="F:purine nucleoside transmembrane transporter activity"/>
    <property type="evidence" value="ECO:0007669"/>
    <property type="project" value="UniProtKB-UniRule"/>
</dbReference>
<dbReference type="SUPFAM" id="SSF103481">
    <property type="entry name" value="Multidrug resistance efflux transporter EmrE"/>
    <property type="match status" value="1"/>
</dbReference>
<evidence type="ECO:0000256" key="1">
    <source>
        <dbReference type="ARBA" id="ARBA00004141"/>
    </source>
</evidence>
<feature type="transmembrane region" description="Helical" evidence="7">
    <location>
        <begin position="113"/>
        <end position="131"/>
    </location>
</feature>
<dbReference type="PANTHER" id="PTHR31376:SF2">
    <property type="entry name" value="PURINE PERMEASE 11-RELATED"/>
    <property type="match status" value="1"/>
</dbReference>
<evidence type="ECO:0000256" key="7">
    <source>
        <dbReference type="RuleBase" id="RU368015"/>
    </source>
</evidence>
<dbReference type="EMBL" id="JAINDJ010000003">
    <property type="protein sequence ID" value="KAG9452999.1"/>
    <property type="molecule type" value="Genomic_DNA"/>
</dbReference>
<evidence type="ECO:0000256" key="4">
    <source>
        <dbReference type="ARBA" id="ARBA00022692"/>
    </source>
</evidence>
<feature type="transmembrane region" description="Helical" evidence="7">
    <location>
        <begin position="239"/>
        <end position="260"/>
    </location>
</feature>
<evidence type="ECO:0000256" key="3">
    <source>
        <dbReference type="ARBA" id="ARBA00022448"/>
    </source>
</evidence>
<sequence>MEEVQELQLHVKDGEEEASSSPRVLHSVPPKRGWKWWGLVALNIIFLVSGQSVGNLLGRFYYDKGGNSIWMATLVQSAGFPILLLLLPLYLFPFSSTPSSPASNLKSPSISTLAFIYIFLGLLAAGDNTMYSYGLLYLPVSTYSLICATQLGFNVVFSYFLNSQKLTPLILNSVVLLTFSATLLAGHSDDSSGLPGVSPRKHALGIVFTLAASAAYALLLSLAQLSFQKIIRAEGFGVVFRFQFFSSFVTTSACVVGLFASGEWRELKGEMEGFKKGKVSYVMTLVWTALGWQLCSIGTFGLIFQVSSLFTNVIGTLALPVVPVLAVVFFNDKMDAVKVMALLMALWGFASYIYQNYLDQFRSKKRPPDHRSSL</sequence>
<feature type="transmembrane region" description="Helical" evidence="7">
    <location>
        <begin position="280"/>
        <end position="302"/>
    </location>
</feature>
<keyword evidence="5 7" id="KW-1133">Transmembrane helix</keyword>
<dbReference type="AlphaFoldDB" id="A0AAV7EWU1"/>
<keyword evidence="3 7" id="KW-0813">Transport</keyword>
<evidence type="ECO:0000313" key="8">
    <source>
        <dbReference type="EMBL" id="KAG9452999.1"/>
    </source>
</evidence>
<dbReference type="Proteomes" id="UP000825729">
    <property type="component" value="Unassembled WGS sequence"/>
</dbReference>
<evidence type="ECO:0000313" key="9">
    <source>
        <dbReference type="Proteomes" id="UP000825729"/>
    </source>
</evidence>
<dbReference type="InterPro" id="IPR037185">
    <property type="entry name" value="EmrE-like"/>
</dbReference>
<accession>A0AAV7EWU1</accession>
<evidence type="ECO:0000256" key="2">
    <source>
        <dbReference type="ARBA" id="ARBA00006213"/>
    </source>
</evidence>
<evidence type="ECO:0000256" key="5">
    <source>
        <dbReference type="ARBA" id="ARBA00022989"/>
    </source>
</evidence>
<feature type="transmembrane region" description="Helical" evidence="7">
    <location>
        <begin position="309"/>
        <end position="330"/>
    </location>
</feature>
<protein>
    <recommendedName>
        <fullName evidence="7">Probable purine permease</fullName>
    </recommendedName>
</protein>
<dbReference type="PANTHER" id="PTHR31376">
    <property type="entry name" value="OS09G0467300 PROTEIN-RELATED"/>
    <property type="match status" value="1"/>
</dbReference>
<evidence type="ECO:0000256" key="6">
    <source>
        <dbReference type="ARBA" id="ARBA00023136"/>
    </source>
</evidence>
<comment type="similarity">
    <text evidence="2 7">Belongs to the purine permeases (TC 2.A.7.14) family.</text>
</comment>
<dbReference type="GO" id="GO:0005345">
    <property type="term" value="F:purine nucleobase transmembrane transporter activity"/>
    <property type="evidence" value="ECO:0007669"/>
    <property type="project" value="UniProtKB-UniRule"/>
</dbReference>
<feature type="transmembrane region" description="Helical" evidence="7">
    <location>
        <begin position="169"/>
        <end position="186"/>
    </location>
</feature>
<organism evidence="8 9">
    <name type="scientific">Aristolochia fimbriata</name>
    <name type="common">White veined hardy Dutchman's pipe vine</name>
    <dbReference type="NCBI Taxonomy" id="158543"/>
    <lineage>
        <taxon>Eukaryota</taxon>
        <taxon>Viridiplantae</taxon>
        <taxon>Streptophyta</taxon>
        <taxon>Embryophyta</taxon>
        <taxon>Tracheophyta</taxon>
        <taxon>Spermatophyta</taxon>
        <taxon>Magnoliopsida</taxon>
        <taxon>Magnoliidae</taxon>
        <taxon>Piperales</taxon>
        <taxon>Aristolochiaceae</taxon>
        <taxon>Aristolochia</taxon>
    </lineage>
</organism>
<feature type="transmembrane region" description="Helical" evidence="7">
    <location>
        <begin position="36"/>
        <end position="57"/>
    </location>
</feature>
<keyword evidence="4 7" id="KW-0812">Transmembrane</keyword>
<comment type="subcellular location">
    <subcellularLocation>
        <location evidence="1 7">Membrane</location>
        <topology evidence="1 7">Multi-pass membrane protein</topology>
    </subcellularLocation>
</comment>
<name>A0AAV7EWU1_ARIFI</name>
<comment type="caution">
    <text evidence="8">The sequence shown here is derived from an EMBL/GenBank/DDBJ whole genome shotgun (WGS) entry which is preliminary data.</text>
</comment>
<keyword evidence="9" id="KW-1185">Reference proteome</keyword>
<reference evidence="8 9" key="1">
    <citation type="submission" date="2021-07" db="EMBL/GenBank/DDBJ databases">
        <title>The Aristolochia fimbriata genome: insights into angiosperm evolution, floral development and chemical biosynthesis.</title>
        <authorList>
            <person name="Jiao Y."/>
        </authorList>
    </citation>
    <scope>NUCLEOTIDE SEQUENCE [LARGE SCALE GENOMIC DNA]</scope>
    <source>
        <strain evidence="8">IBCAS-2021</strain>
        <tissue evidence="8">Leaf</tissue>
    </source>
</reference>
<proteinExistence type="inferred from homology"/>
<dbReference type="InterPro" id="IPR030182">
    <property type="entry name" value="PUP_plant"/>
</dbReference>